<accession>A0A927DNA7</accession>
<dbReference type="AlphaFoldDB" id="A0A927DNA7"/>
<dbReference type="Proteomes" id="UP000655273">
    <property type="component" value="Unassembled WGS sequence"/>
</dbReference>
<gene>
    <name evidence="2" type="ORF">IE983_24970</name>
</gene>
<evidence type="ECO:0000313" key="3">
    <source>
        <dbReference type="Proteomes" id="UP000655273"/>
    </source>
</evidence>
<dbReference type="EMBL" id="JACXTA010000018">
    <property type="protein sequence ID" value="MBD3707631.1"/>
    <property type="molecule type" value="Genomic_DNA"/>
</dbReference>
<evidence type="ECO:0000313" key="2">
    <source>
        <dbReference type="EMBL" id="MBD3707631.1"/>
    </source>
</evidence>
<feature type="region of interest" description="Disordered" evidence="1">
    <location>
        <begin position="44"/>
        <end position="71"/>
    </location>
</feature>
<feature type="compositionally biased region" description="Low complexity" evidence="1">
    <location>
        <begin position="56"/>
        <end position="65"/>
    </location>
</feature>
<name>A0A927DNA7_9ENTR</name>
<protein>
    <submittedName>
        <fullName evidence="2">Uncharacterized protein</fullName>
    </submittedName>
</protein>
<reference evidence="2" key="1">
    <citation type="submission" date="2020-07" db="EMBL/GenBank/DDBJ databases">
        <title>Clinical and genomic characterization of carbapenemase-producing Enterobacterales causing secondary infections during the COVID-19 crisis at a New York City hospital.</title>
        <authorList>
            <person name="Gomez-Simmonds A."/>
            <person name="Annavajhala M.K."/>
            <person name="Uhlemann A.-C."/>
        </authorList>
    </citation>
    <scope>NUCLEOTIDE SEQUENCE</scope>
    <source>
        <strain evidence="2">NK1396</strain>
    </source>
</reference>
<proteinExistence type="predicted"/>
<evidence type="ECO:0000256" key="1">
    <source>
        <dbReference type="SAM" id="MobiDB-lite"/>
    </source>
</evidence>
<comment type="caution">
    <text evidence="2">The sequence shown here is derived from an EMBL/GenBank/DDBJ whole genome shotgun (WGS) entry which is preliminary data.</text>
</comment>
<sequence length="71" mass="7686">MTAQAWLTWWHSGYWRAAHDSWRHDALVCPVAFATATADAPARRDNRTAMGHRPRAAASAAAAAADNRLAG</sequence>
<organism evidence="2 3">
    <name type="scientific">Enterobacter hormaechei</name>
    <dbReference type="NCBI Taxonomy" id="158836"/>
    <lineage>
        <taxon>Bacteria</taxon>
        <taxon>Pseudomonadati</taxon>
        <taxon>Pseudomonadota</taxon>
        <taxon>Gammaproteobacteria</taxon>
        <taxon>Enterobacterales</taxon>
        <taxon>Enterobacteriaceae</taxon>
        <taxon>Enterobacter</taxon>
        <taxon>Enterobacter cloacae complex</taxon>
    </lineage>
</organism>